<dbReference type="KEGG" id="tim:GMBLW1_04000"/>
<proteinExistence type="predicted"/>
<sequence>MPLSKTPRFWMLESTRHLRFARAGRLNAWIGPAIRGLAGGRLRAATCRQPLPLQDTLWRNCRGCPLMGGCAFGELFEPDGEPIPDEFRGSRDRARPLVIAPAFPAPDRAVIGEILPIQVRFLGMTASQHSQAFWDALQAGGRDLLLGLGDDRILFNLELPQGESPADRLFPMHLPDEIDPARPPIPWVRVHLTSPLVLRSHANQRNRQLLTNPSCADLLRATLRTVGMLARDLGEPVPQSTFPLLKSAAMQVPTVEANWSLFRQVKSSHRTGNRWEVEGILGTATLGPIAPELVDWLEVGGRIHVGTHRVAGAGGWRVEYPPGWKRV</sequence>
<evidence type="ECO:0000313" key="2">
    <source>
        <dbReference type="EMBL" id="VIP03560.1"/>
    </source>
</evidence>
<organism evidence="2">
    <name type="scientific">Tuwongella immobilis</name>
    <dbReference type="NCBI Taxonomy" id="692036"/>
    <lineage>
        <taxon>Bacteria</taxon>
        <taxon>Pseudomonadati</taxon>
        <taxon>Planctomycetota</taxon>
        <taxon>Planctomycetia</taxon>
        <taxon>Gemmatales</taxon>
        <taxon>Gemmataceae</taxon>
        <taxon>Tuwongella</taxon>
    </lineage>
</organism>
<dbReference type="EMBL" id="LR586016">
    <property type="protein sequence ID" value="VIP03560.1"/>
    <property type="molecule type" value="Genomic_DNA"/>
</dbReference>
<gene>
    <name evidence="2" type="ORF">GMBLW1_04000</name>
</gene>
<protein>
    <submittedName>
        <fullName evidence="2">CRISPR repeat RNA endoribonuclease Cas6</fullName>
    </submittedName>
</protein>
<reference evidence="2" key="1">
    <citation type="submission" date="2019-04" db="EMBL/GenBank/DDBJ databases">
        <authorList>
            <consortium name="Science for Life Laboratories"/>
        </authorList>
    </citation>
    <scope>NUCLEOTIDE SEQUENCE</scope>
    <source>
        <strain evidence="2">MBLW1</strain>
    </source>
</reference>
<feature type="domain" description="CRISPR-associated protein Cas6 C-terminal" evidence="1">
    <location>
        <begin position="190"/>
        <end position="314"/>
    </location>
</feature>
<dbReference type="AlphaFoldDB" id="A0A6C2YPL2"/>
<keyword evidence="3" id="KW-1185">Reference proteome</keyword>
<name>A0A6C2YPL2_9BACT</name>
<dbReference type="Pfam" id="PF10040">
    <property type="entry name" value="CRISPR_Cas6"/>
    <property type="match status" value="1"/>
</dbReference>
<evidence type="ECO:0000313" key="3">
    <source>
        <dbReference type="Proteomes" id="UP000464378"/>
    </source>
</evidence>
<dbReference type="EMBL" id="LR593887">
    <property type="protein sequence ID" value="VTS04488.1"/>
    <property type="molecule type" value="Genomic_DNA"/>
</dbReference>
<dbReference type="InParanoid" id="A0A6C2YPL2"/>
<dbReference type="InterPro" id="IPR019267">
    <property type="entry name" value="CRISPR-assoc_Cas6_C"/>
</dbReference>
<dbReference type="RefSeq" id="WP_162658701.1">
    <property type="nucleotide sequence ID" value="NZ_LR593887.1"/>
</dbReference>
<accession>A0A6C2YPL2</accession>
<dbReference type="Proteomes" id="UP000464378">
    <property type="component" value="Chromosome"/>
</dbReference>
<evidence type="ECO:0000259" key="1">
    <source>
        <dbReference type="Pfam" id="PF10040"/>
    </source>
</evidence>